<evidence type="ECO:0000313" key="1">
    <source>
        <dbReference type="EMBL" id="GBN45215.1"/>
    </source>
</evidence>
<proteinExistence type="predicted"/>
<keyword evidence="2" id="KW-1185">Reference proteome</keyword>
<accession>A0A4Y2NZX7</accession>
<organism evidence="1 2">
    <name type="scientific">Araneus ventricosus</name>
    <name type="common">Orbweaver spider</name>
    <name type="synonym">Epeira ventricosa</name>
    <dbReference type="NCBI Taxonomy" id="182803"/>
    <lineage>
        <taxon>Eukaryota</taxon>
        <taxon>Metazoa</taxon>
        <taxon>Ecdysozoa</taxon>
        <taxon>Arthropoda</taxon>
        <taxon>Chelicerata</taxon>
        <taxon>Arachnida</taxon>
        <taxon>Araneae</taxon>
        <taxon>Araneomorphae</taxon>
        <taxon>Entelegynae</taxon>
        <taxon>Araneoidea</taxon>
        <taxon>Araneidae</taxon>
        <taxon>Araneus</taxon>
    </lineage>
</organism>
<reference evidence="1 2" key="1">
    <citation type="journal article" date="2019" name="Sci. Rep.">
        <title>Orb-weaving spider Araneus ventricosus genome elucidates the spidroin gene catalogue.</title>
        <authorList>
            <person name="Kono N."/>
            <person name="Nakamura H."/>
            <person name="Ohtoshi R."/>
            <person name="Moran D.A.P."/>
            <person name="Shinohara A."/>
            <person name="Yoshida Y."/>
            <person name="Fujiwara M."/>
            <person name="Mori M."/>
            <person name="Tomita M."/>
            <person name="Arakawa K."/>
        </authorList>
    </citation>
    <scope>NUCLEOTIDE SEQUENCE [LARGE SCALE GENOMIC DNA]</scope>
</reference>
<dbReference type="AlphaFoldDB" id="A0A4Y2NZX7"/>
<dbReference type="Proteomes" id="UP000499080">
    <property type="component" value="Unassembled WGS sequence"/>
</dbReference>
<sequence length="89" mass="9491">HCKSLRGHFRCGDEKDKLASSRLPGGYSNDVTVLVTSLMIGSTSYGKGWCMSSRFPGGYSNNVTVLITSLMVGSTSYGKGWCMGSRLSG</sequence>
<evidence type="ECO:0000313" key="2">
    <source>
        <dbReference type="Proteomes" id="UP000499080"/>
    </source>
</evidence>
<gene>
    <name evidence="1" type="ORF">AVEN_185191_1</name>
</gene>
<name>A0A4Y2NZX7_ARAVE</name>
<dbReference type="EMBL" id="BGPR01010267">
    <property type="protein sequence ID" value="GBN45215.1"/>
    <property type="molecule type" value="Genomic_DNA"/>
</dbReference>
<protein>
    <submittedName>
        <fullName evidence="1">Uncharacterized protein</fullName>
    </submittedName>
</protein>
<comment type="caution">
    <text evidence="1">The sequence shown here is derived from an EMBL/GenBank/DDBJ whole genome shotgun (WGS) entry which is preliminary data.</text>
</comment>
<feature type="non-terminal residue" evidence="1">
    <location>
        <position position="1"/>
    </location>
</feature>